<dbReference type="InterPro" id="IPR025714">
    <property type="entry name" value="Methyltranfer_dom"/>
</dbReference>
<evidence type="ECO:0000259" key="1">
    <source>
        <dbReference type="Pfam" id="PF13679"/>
    </source>
</evidence>
<organism evidence="2 3">
    <name type="scientific">Vibrio sagamiensis NBRC 104589</name>
    <dbReference type="NCBI Taxonomy" id="1219064"/>
    <lineage>
        <taxon>Bacteria</taxon>
        <taxon>Pseudomonadati</taxon>
        <taxon>Pseudomonadota</taxon>
        <taxon>Gammaproteobacteria</taxon>
        <taxon>Vibrionales</taxon>
        <taxon>Vibrionaceae</taxon>
        <taxon>Vibrio</taxon>
    </lineage>
</organism>
<dbReference type="InterPro" id="IPR029063">
    <property type="entry name" value="SAM-dependent_MTases_sf"/>
</dbReference>
<evidence type="ECO:0000313" key="3">
    <source>
        <dbReference type="Proteomes" id="UP000321922"/>
    </source>
</evidence>
<reference evidence="2 3" key="1">
    <citation type="submission" date="2019-07" db="EMBL/GenBank/DDBJ databases">
        <title>Whole genome shotgun sequence of Vibrio sagamiensis NBRC 104589.</title>
        <authorList>
            <person name="Hosoyama A."/>
            <person name="Uohara A."/>
            <person name="Ohji S."/>
            <person name="Ichikawa N."/>
        </authorList>
    </citation>
    <scope>NUCLEOTIDE SEQUENCE [LARGE SCALE GENOMIC DNA]</scope>
    <source>
        <strain evidence="2 3">NBRC 104589</strain>
    </source>
</reference>
<proteinExistence type="predicted"/>
<keyword evidence="3" id="KW-1185">Reference proteome</keyword>
<keyword evidence="2" id="KW-0808">Transferase</keyword>
<sequence>MMKRRFESINQNLIKYQDLWRFEAFALSIDSKFPWQHNHAELCQWLASLTAEQIECLKADPASVQDIIVKWLPELEQLALLSELKPLPLHGLKLQRGLDSGIPGRKMEQIQSMGEAAILHHQGEEWLEWCSGKGYLGRILTTQTGQAVTSFEFQQTLCETGQASADAHNWKMHFIQGDAFDSQVQKIFKSKQHAVALHACGDLHVKLLEYGCETRLAAMTVSPCCYHLIQAKNYQPLSFEAQNSSLILSKQELRIPLQQTVTGGERVHRHRQQEMVFRLGFDLITKQVLNFKQYQPVPSIRKSQLSEGFESLCHWAAEYKGLTLKPDIDFDYFEKRAIERFWQMERLSLVQLVFQRPLEVWLALDKVLFLESRGYQVTLSEFCSKSITPRNILICANLKTAC</sequence>
<dbReference type="Gene3D" id="3.40.50.150">
    <property type="entry name" value="Vaccinia Virus protein VP39"/>
    <property type="match status" value="1"/>
</dbReference>
<keyword evidence="2" id="KW-0489">Methyltransferase</keyword>
<gene>
    <name evidence="2" type="ORF">VSA01S_08050</name>
</gene>
<accession>A0A511QBM0</accession>
<protein>
    <submittedName>
        <fullName evidence="2">SAM-dependent methyltransferase</fullName>
    </submittedName>
</protein>
<dbReference type="EMBL" id="BJXJ01000005">
    <property type="protein sequence ID" value="GEM74693.1"/>
    <property type="molecule type" value="Genomic_DNA"/>
</dbReference>
<dbReference type="GO" id="GO:0032259">
    <property type="term" value="P:methylation"/>
    <property type="evidence" value="ECO:0007669"/>
    <property type="project" value="UniProtKB-KW"/>
</dbReference>
<feature type="domain" description="Methyltransferase" evidence="1">
    <location>
        <begin position="109"/>
        <end position="231"/>
    </location>
</feature>
<evidence type="ECO:0000313" key="2">
    <source>
        <dbReference type="EMBL" id="GEM74693.1"/>
    </source>
</evidence>
<dbReference type="SUPFAM" id="SSF53335">
    <property type="entry name" value="S-adenosyl-L-methionine-dependent methyltransferases"/>
    <property type="match status" value="1"/>
</dbReference>
<dbReference type="GO" id="GO:0008168">
    <property type="term" value="F:methyltransferase activity"/>
    <property type="evidence" value="ECO:0007669"/>
    <property type="project" value="UniProtKB-KW"/>
</dbReference>
<dbReference type="Pfam" id="PF13679">
    <property type="entry name" value="Methyltransf_32"/>
    <property type="match status" value="1"/>
</dbReference>
<dbReference type="Proteomes" id="UP000321922">
    <property type="component" value="Unassembled WGS sequence"/>
</dbReference>
<comment type="caution">
    <text evidence="2">The sequence shown here is derived from an EMBL/GenBank/DDBJ whole genome shotgun (WGS) entry which is preliminary data.</text>
</comment>
<dbReference type="AlphaFoldDB" id="A0A511QBM0"/>
<name>A0A511QBM0_9VIBR</name>
<dbReference type="PANTHER" id="PTHR13369">
    <property type="match status" value="1"/>
</dbReference>
<dbReference type="PANTHER" id="PTHR13369:SF0">
    <property type="entry name" value="GLUTATHIONE S-TRANSFERASE C-TERMINAL DOMAIN-CONTAINING PROTEIN"/>
    <property type="match status" value="1"/>
</dbReference>